<dbReference type="Gene3D" id="3.40.50.720">
    <property type="entry name" value="NAD(P)-binding Rossmann-like Domain"/>
    <property type="match status" value="1"/>
</dbReference>
<sequence length="276" mass="29916">MQPVWFITGTSRGLGRAISEYALGRGHNVVATARDVTDIQDFAKRYGTSHALTLALDVTDYDAAKDAVARAIETFGRIDIVVNNAGYADTATVEDSDMDAFKQQVETNFFGVVNVSKAVIPILRQQQSGHIFQISSIGGRASSPGLSAYQSAKWAVGGFSGCLAVEVASFSVRVTVLEPGAMPTEWAAGSSMRTPFISQPYKQAMEKIMASRDLAFQGKVTRLEKVGPVIWQLYTLEDAPRRLVLGADAISFAENLGEAQRLSDEKWRHVSCSVSE</sequence>
<dbReference type="PRINTS" id="PR00081">
    <property type="entry name" value="GDHRDH"/>
</dbReference>
<proteinExistence type="inferred from homology"/>
<evidence type="ECO:0000313" key="5">
    <source>
        <dbReference type="Proteomes" id="UP000799441"/>
    </source>
</evidence>
<gene>
    <name evidence="4" type="ORF">K431DRAFT_289235</name>
</gene>
<accession>A0A9P4PZF6</accession>
<comment type="caution">
    <text evidence="4">The sequence shown here is derived from an EMBL/GenBank/DDBJ whole genome shotgun (WGS) entry which is preliminary data.</text>
</comment>
<organism evidence="4 5">
    <name type="scientific">Polychaeton citri CBS 116435</name>
    <dbReference type="NCBI Taxonomy" id="1314669"/>
    <lineage>
        <taxon>Eukaryota</taxon>
        <taxon>Fungi</taxon>
        <taxon>Dikarya</taxon>
        <taxon>Ascomycota</taxon>
        <taxon>Pezizomycotina</taxon>
        <taxon>Dothideomycetes</taxon>
        <taxon>Dothideomycetidae</taxon>
        <taxon>Capnodiales</taxon>
        <taxon>Capnodiaceae</taxon>
        <taxon>Polychaeton</taxon>
    </lineage>
</organism>
<dbReference type="EMBL" id="MU003866">
    <property type="protein sequence ID" value="KAF2716650.1"/>
    <property type="molecule type" value="Genomic_DNA"/>
</dbReference>
<dbReference type="AlphaFoldDB" id="A0A9P4PZF6"/>
<reference evidence="4" key="1">
    <citation type="journal article" date="2020" name="Stud. Mycol.">
        <title>101 Dothideomycetes genomes: a test case for predicting lifestyles and emergence of pathogens.</title>
        <authorList>
            <person name="Haridas S."/>
            <person name="Albert R."/>
            <person name="Binder M."/>
            <person name="Bloem J."/>
            <person name="Labutti K."/>
            <person name="Salamov A."/>
            <person name="Andreopoulos B."/>
            <person name="Baker S."/>
            <person name="Barry K."/>
            <person name="Bills G."/>
            <person name="Bluhm B."/>
            <person name="Cannon C."/>
            <person name="Castanera R."/>
            <person name="Culley D."/>
            <person name="Daum C."/>
            <person name="Ezra D."/>
            <person name="Gonzalez J."/>
            <person name="Henrissat B."/>
            <person name="Kuo A."/>
            <person name="Liang C."/>
            <person name="Lipzen A."/>
            <person name="Lutzoni F."/>
            <person name="Magnuson J."/>
            <person name="Mondo S."/>
            <person name="Nolan M."/>
            <person name="Ohm R."/>
            <person name="Pangilinan J."/>
            <person name="Park H.-J."/>
            <person name="Ramirez L."/>
            <person name="Alfaro M."/>
            <person name="Sun H."/>
            <person name="Tritt A."/>
            <person name="Yoshinaga Y."/>
            <person name="Zwiers L.-H."/>
            <person name="Turgeon B."/>
            <person name="Goodwin S."/>
            <person name="Spatafora J."/>
            <person name="Crous P."/>
            <person name="Grigoriev I."/>
        </authorList>
    </citation>
    <scope>NUCLEOTIDE SEQUENCE</scope>
    <source>
        <strain evidence="4">CBS 116435</strain>
    </source>
</reference>
<dbReference type="InterPro" id="IPR002347">
    <property type="entry name" value="SDR_fam"/>
</dbReference>
<protein>
    <submittedName>
        <fullName evidence="4">NAD(P)-binding protein</fullName>
    </submittedName>
</protein>
<dbReference type="InterPro" id="IPR051911">
    <property type="entry name" value="SDR_oxidoreductase"/>
</dbReference>
<evidence type="ECO:0000256" key="3">
    <source>
        <dbReference type="RuleBase" id="RU000363"/>
    </source>
</evidence>
<evidence type="ECO:0000256" key="1">
    <source>
        <dbReference type="ARBA" id="ARBA00006484"/>
    </source>
</evidence>
<keyword evidence="5" id="KW-1185">Reference proteome</keyword>
<dbReference type="SUPFAM" id="SSF51735">
    <property type="entry name" value="NAD(P)-binding Rossmann-fold domains"/>
    <property type="match status" value="1"/>
</dbReference>
<evidence type="ECO:0000256" key="2">
    <source>
        <dbReference type="ARBA" id="ARBA00023002"/>
    </source>
</evidence>
<comment type="similarity">
    <text evidence="1 3">Belongs to the short-chain dehydrogenases/reductases (SDR) family.</text>
</comment>
<dbReference type="InterPro" id="IPR036291">
    <property type="entry name" value="NAD(P)-bd_dom_sf"/>
</dbReference>
<keyword evidence="2" id="KW-0560">Oxidoreductase</keyword>
<dbReference type="Pfam" id="PF00106">
    <property type="entry name" value="adh_short"/>
    <property type="match status" value="1"/>
</dbReference>
<name>A0A9P4PZF6_9PEZI</name>
<dbReference type="PANTHER" id="PTHR43976">
    <property type="entry name" value="SHORT CHAIN DEHYDROGENASE"/>
    <property type="match status" value="1"/>
</dbReference>
<dbReference type="GO" id="GO:0016491">
    <property type="term" value="F:oxidoreductase activity"/>
    <property type="evidence" value="ECO:0007669"/>
    <property type="project" value="UniProtKB-KW"/>
</dbReference>
<dbReference type="Proteomes" id="UP000799441">
    <property type="component" value="Unassembled WGS sequence"/>
</dbReference>
<dbReference type="PANTHER" id="PTHR43976:SF16">
    <property type="entry name" value="SHORT-CHAIN DEHYDROGENASE_REDUCTASE FAMILY PROTEIN"/>
    <property type="match status" value="1"/>
</dbReference>
<dbReference type="OrthoDB" id="1274115at2759"/>
<dbReference type="CDD" id="cd05374">
    <property type="entry name" value="17beta-HSD-like_SDR_c"/>
    <property type="match status" value="1"/>
</dbReference>
<dbReference type="PRINTS" id="PR00080">
    <property type="entry name" value="SDRFAMILY"/>
</dbReference>
<evidence type="ECO:0000313" key="4">
    <source>
        <dbReference type="EMBL" id="KAF2716650.1"/>
    </source>
</evidence>